<dbReference type="SUPFAM" id="SSF56672">
    <property type="entry name" value="DNA/RNA polymerases"/>
    <property type="match status" value="1"/>
</dbReference>
<evidence type="ECO:0000313" key="2">
    <source>
        <dbReference type="EMBL" id="GBN34940.1"/>
    </source>
</evidence>
<dbReference type="FunFam" id="3.30.70.270:FF:000003">
    <property type="entry name" value="Transposon Ty3-G Gag-Pol polyprotein"/>
    <property type="match status" value="1"/>
</dbReference>
<keyword evidence="3" id="KW-1185">Reference proteome</keyword>
<proteinExistence type="predicted"/>
<dbReference type="Proteomes" id="UP000499080">
    <property type="component" value="Unassembled WGS sequence"/>
</dbReference>
<dbReference type="InterPro" id="IPR043128">
    <property type="entry name" value="Rev_trsase/Diguanyl_cyclase"/>
</dbReference>
<dbReference type="PROSITE" id="PS50878">
    <property type="entry name" value="RT_POL"/>
    <property type="match status" value="1"/>
</dbReference>
<gene>
    <name evidence="2" type="ORF">AVEN_245447_1</name>
</gene>
<name>A0A4Y2N8G4_ARAVE</name>
<evidence type="ECO:0000313" key="3">
    <source>
        <dbReference type="Proteomes" id="UP000499080"/>
    </source>
</evidence>
<sequence>MPLGLCKAPAKFERLMETTLHGLSSEAYLMYLDDITIVGRTFEDHLSNIRKVFEILQQAKFKLSPKKYRFFRKEFAYIGHVTSAEGVIPIQRKLRQ</sequence>
<dbReference type="GO" id="GO:0071897">
    <property type="term" value="P:DNA biosynthetic process"/>
    <property type="evidence" value="ECO:0007669"/>
    <property type="project" value="UniProtKB-ARBA"/>
</dbReference>
<dbReference type="Pfam" id="PF00078">
    <property type="entry name" value="RVT_1"/>
    <property type="match status" value="1"/>
</dbReference>
<dbReference type="InterPro" id="IPR051320">
    <property type="entry name" value="Viral_Replic_Matur_Polypro"/>
</dbReference>
<dbReference type="EMBL" id="BGPR01008612">
    <property type="protein sequence ID" value="GBN34940.1"/>
    <property type="molecule type" value="Genomic_DNA"/>
</dbReference>
<reference evidence="2 3" key="1">
    <citation type="journal article" date="2019" name="Sci. Rep.">
        <title>Orb-weaving spider Araneus ventricosus genome elucidates the spidroin gene catalogue.</title>
        <authorList>
            <person name="Kono N."/>
            <person name="Nakamura H."/>
            <person name="Ohtoshi R."/>
            <person name="Moran D.A.P."/>
            <person name="Shinohara A."/>
            <person name="Yoshida Y."/>
            <person name="Fujiwara M."/>
            <person name="Mori M."/>
            <person name="Tomita M."/>
            <person name="Arakawa K."/>
        </authorList>
    </citation>
    <scope>NUCLEOTIDE SEQUENCE [LARGE SCALE GENOMIC DNA]</scope>
</reference>
<protein>
    <recommendedName>
        <fullName evidence="1">Reverse transcriptase domain-containing protein</fullName>
    </recommendedName>
</protein>
<accession>A0A4Y2N8G4</accession>
<comment type="caution">
    <text evidence="2">The sequence shown here is derived from an EMBL/GenBank/DDBJ whole genome shotgun (WGS) entry which is preliminary data.</text>
</comment>
<dbReference type="PANTHER" id="PTHR33064">
    <property type="entry name" value="POL PROTEIN"/>
    <property type="match status" value="1"/>
</dbReference>
<dbReference type="Gene3D" id="3.30.70.270">
    <property type="match status" value="1"/>
</dbReference>
<dbReference type="AlphaFoldDB" id="A0A4Y2N8G4"/>
<dbReference type="OrthoDB" id="6427353at2759"/>
<dbReference type="PANTHER" id="PTHR33064:SF37">
    <property type="entry name" value="RIBONUCLEASE H"/>
    <property type="match status" value="1"/>
</dbReference>
<dbReference type="InterPro" id="IPR000477">
    <property type="entry name" value="RT_dom"/>
</dbReference>
<feature type="domain" description="Reverse transcriptase" evidence="1">
    <location>
        <begin position="1"/>
        <end position="82"/>
    </location>
</feature>
<organism evidence="2 3">
    <name type="scientific">Araneus ventricosus</name>
    <name type="common">Orbweaver spider</name>
    <name type="synonym">Epeira ventricosa</name>
    <dbReference type="NCBI Taxonomy" id="182803"/>
    <lineage>
        <taxon>Eukaryota</taxon>
        <taxon>Metazoa</taxon>
        <taxon>Ecdysozoa</taxon>
        <taxon>Arthropoda</taxon>
        <taxon>Chelicerata</taxon>
        <taxon>Arachnida</taxon>
        <taxon>Araneae</taxon>
        <taxon>Araneomorphae</taxon>
        <taxon>Entelegynae</taxon>
        <taxon>Araneoidea</taxon>
        <taxon>Araneidae</taxon>
        <taxon>Araneus</taxon>
    </lineage>
</organism>
<evidence type="ECO:0000259" key="1">
    <source>
        <dbReference type="PROSITE" id="PS50878"/>
    </source>
</evidence>
<dbReference type="InterPro" id="IPR043502">
    <property type="entry name" value="DNA/RNA_pol_sf"/>
</dbReference>